<feature type="non-terminal residue" evidence="2">
    <location>
        <position position="1"/>
    </location>
</feature>
<name>A0A553XL85_9ACTN</name>
<protein>
    <submittedName>
        <fullName evidence="2">Uncharacterized protein</fullName>
    </submittedName>
</protein>
<keyword evidence="3" id="KW-1185">Reference proteome</keyword>
<organism evidence="2 3">
    <name type="scientific">Streptomyces benahoarensis</name>
    <dbReference type="NCBI Taxonomy" id="2595054"/>
    <lineage>
        <taxon>Bacteria</taxon>
        <taxon>Bacillati</taxon>
        <taxon>Actinomycetota</taxon>
        <taxon>Actinomycetes</taxon>
        <taxon>Kitasatosporales</taxon>
        <taxon>Streptomycetaceae</taxon>
        <taxon>Streptomyces</taxon>
    </lineage>
</organism>
<evidence type="ECO:0000256" key="1">
    <source>
        <dbReference type="SAM" id="MobiDB-lite"/>
    </source>
</evidence>
<dbReference type="Proteomes" id="UP000320888">
    <property type="component" value="Unassembled WGS sequence"/>
</dbReference>
<gene>
    <name evidence="2" type="ORF">FNZ23_30405</name>
</gene>
<proteinExistence type="predicted"/>
<dbReference type="EMBL" id="VKLS01000890">
    <property type="protein sequence ID" value="TSB17642.1"/>
    <property type="molecule type" value="Genomic_DNA"/>
</dbReference>
<accession>A0A553XL85</accession>
<reference evidence="2 3" key="1">
    <citation type="submission" date="2019-07" db="EMBL/GenBank/DDBJ databases">
        <title>Draft genome for Streptomyces benahoarensis MZ03-48.</title>
        <authorList>
            <person name="Gonzalez-Pimentel J.L."/>
        </authorList>
    </citation>
    <scope>NUCLEOTIDE SEQUENCE [LARGE SCALE GENOMIC DNA]</scope>
    <source>
        <strain evidence="2 3">MZ03-48</strain>
    </source>
</reference>
<comment type="caution">
    <text evidence="2">The sequence shown here is derived from an EMBL/GenBank/DDBJ whole genome shotgun (WGS) entry which is preliminary data.</text>
</comment>
<evidence type="ECO:0000313" key="2">
    <source>
        <dbReference type="EMBL" id="TSB17642.1"/>
    </source>
</evidence>
<evidence type="ECO:0000313" key="3">
    <source>
        <dbReference type="Proteomes" id="UP000320888"/>
    </source>
</evidence>
<feature type="region of interest" description="Disordered" evidence="1">
    <location>
        <begin position="77"/>
        <end position="113"/>
    </location>
</feature>
<feature type="region of interest" description="Disordered" evidence="1">
    <location>
        <begin position="1"/>
        <end position="48"/>
    </location>
</feature>
<dbReference type="AlphaFoldDB" id="A0A553XL85"/>
<sequence length="113" mass="11596">GVGLSPPSEGRPGLPGCGRPGRPRGGRPPGPRADLPLCGGARPGTGSDLPVCRFRRRFRWTGGAEVTVGCRRAYRGGVRGDGAGYRRPVAGGGHHSAAANPAHTPVRGQKADR</sequence>